<organism evidence="2 3">
    <name type="scientific">Phreatobacter oligotrophus</name>
    <dbReference type="NCBI Taxonomy" id="1122261"/>
    <lineage>
        <taxon>Bacteria</taxon>
        <taxon>Pseudomonadati</taxon>
        <taxon>Pseudomonadota</taxon>
        <taxon>Alphaproteobacteria</taxon>
        <taxon>Hyphomicrobiales</taxon>
        <taxon>Phreatobacteraceae</taxon>
        <taxon>Phreatobacter</taxon>
    </lineage>
</organism>
<gene>
    <name evidence="2" type="ORF">C8P69_1242</name>
</gene>
<reference evidence="2 3" key="1">
    <citation type="submission" date="2018-04" db="EMBL/GenBank/DDBJ databases">
        <title>Genomic Encyclopedia of Archaeal and Bacterial Type Strains, Phase II (KMG-II): from individual species to whole genera.</title>
        <authorList>
            <person name="Goeker M."/>
        </authorList>
    </citation>
    <scope>NUCLEOTIDE SEQUENCE [LARGE SCALE GENOMIC DNA]</scope>
    <source>
        <strain evidence="2 3">DSM 25521</strain>
    </source>
</reference>
<feature type="domain" description="TniQ" evidence="1">
    <location>
        <begin position="10"/>
        <end position="137"/>
    </location>
</feature>
<dbReference type="Pfam" id="PF06527">
    <property type="entry name" value="TniQ"/>
    <property type="match status" value="1"/>
</dbReference>
<sequence>MTYRLTPLPVEADEPAQAYACRLARRINLPLRFFCTDIGIPRQEVIKGSTDAVHRIADYGGADPAPLLAATVRHTEGRLYTLNGQDLVRDSLRRTRLRGCVMCMKEQLAHGAVWDVSIRTSWCLASVYTCPIHEVGLVDIGTGKDAMFNEWSLLMEDFLSSETACHPPPERSPGKFELYLMERAMHGPPESGGEVNDLPMHVAMRVMPFFGQTLLHGTNAHEPVTDDEIIKACDTGFQALVARGGLEQSLADIEAGAGPRMSKQGPQHRLGKHLFSFLTNAVSQEAYQPVLDRVRAFVLDTIPMDRGALLLGRPVDTCRVHSVATLTAVTGMHPTTLRRYLRENGFLKSDAQNGDMPMPAAMVEAWAANLAEVVGQKAVEELLGCSRSHFNTLLKARLIQPHYASRSSRKYRFGRIDLEALLTRLLDAATPTPATPDGFVGLDRIGKRANASIAVVLKAVIAGEMNGVTCRPGNRRLDGLEFSVQEAKALTRGEPLPGLPANELLAYWKMDYAVLRDLIGAGYLPTQEARHPIHKGMIKVIPYEAIEQFERTYVLAWELAESLNLTRSELRKWLVNRNVHRAFDPAQLNAEIYRRSDVPSEGTSF</sequence>
<protein>
    <submittedName>
        <fullName evidence="2">TniQ protein</fullName>
    </submittedName>
</protein>
<dbReference type="InterPro" id="IPR009492">
    <property type="entry name" value="TniQ"/>
</dbReference>
<evidence type="ECO:0000313" key="2">
    <source>
        <dbReference type="EMBL" id="PTM48456.1"/>
    </source>
</evidence>
<evidence type="ECO:0000259" key="1">
    <source>
        <dbReference type="Pfam" id="PF06527"/>
    </source>
</evidence>
<keyword evidence="3" id="KW-1185">Reference proteome</keyword>
<dbReference type="RefSeq" id="WP_170118356.1">
    <property type="nucleotide sequence ID" value="NZ_PZZL01000024.1"/>
</dbReference>
<accession>A0A2T4YWH8</accession>
<dbReference type="Proteomes" id="UP000241808">
    <property type="component" value="Unassembled WGS sequence"/>
</dbReference>
<comment type="caution">
    <text evidence="2">The sequence shown here is derived from an EMBL/GenBank/DDBJ whole genome shotgun (WGS) entry which is preliminary data.</text>
</comment>
<proteinExistence type="predicted"/>
<name>A0A2T4YWH8_9HYPH</name>
<dbReference type="AlphaFoldDB" id="A0A2T4YWH8"/>
<dbReference type="EMBL" id="PZZL01000024">
    <property type="protein sequence ID" value="PTM48456.1"/>
    <property type="molecule type" value="Genomic_DNA"/>
</dbReference>
<evidence type="ECO:0000313" key="3">
    <source>
        <dbReference type="Proteomes" id="UP000241808"/>
    </source>
</evidence>